<evidence type="ECO:0000313" key="2">
    <source>
        <dbReference type="EMBL" id="MCD2423137.1"/>
    </source>
</evidence>
<evidence type="ECO:0000256" key="1">
    <source>
        <dbReference type="SAM" id="SignalP"/>
    </source>
</evidence>
<dbReference type="EMBL" id="JAJNEC010000005">
    <property type="protein sequence ID" value="MCD2423137.1"/>
    <property type="molecule type" value="Genomic_DNA"/>
</dbReference>
<organism evidence="2 3">
    <name type="scientific">Niabella pedocola</name>
    <dbReference type="NCBI Taxonomy" id="1752077"/>
    <lineage>
        <taxon>Bacteria</taxon>
        <taxon>Pseudomonadati</taxon>
        <taxon>Bacteroidota</taxon>
        <taxon>Chitinophagia</taxon>
        <taxon>Chitinophagales</taxon>
        <taxon>Chitinophagaceae</taxon>
        <taxon>Niabella</taxon>
    </lineage>
</organism>
<dbReference type="RefSeq" id="WP_231004404.1">
    <property type="nucleotide sequence ID" value="NZ_JAJNEC010000005.1"/>
</dbReference>
<accession>A0ABS8PS42</accession>
<dbReference type="Proteomes" id="UP001199816">
    <property type="component" value="Unassembled WGS sequence"/>
</dbReference>
<feature type="chain" id="PRO_5046269212" description="DUF4249 domain-containing protein" evidence="1">
    <location>
        <begin position="24"/>
        <end position="283"/>
    </location>
</feature>
<evidence type="ECO:0000313" key="3">
    <source>
        <dbReference type="Proteomes" id="UP001199816"/>
    </source>
</evidence>
<dbReference type="PROSITE" id="PS51257">
    <property type="entry name" value="PROKAR_LIPOPROTEIN"/>
    <property type="match status" value="1"/>
</dbReference>
<reference evidence="2 3" key="1">
    <citation type="submission" date="2021-11" db="EMBL/GenBank/DDBJ databases">
        <title>Genomic of Niabella pedocola.</title>
        <authorList>
            <person name="Wu T."/>
        </authorList>
    </citation>
    <scope>NUCLEOTIDE SEQUENCE [LARGE SCALE GENOMIC DNA]</scope>
    <source>
        <strain evidence="2 3">JCM 31011</strain>
    </source>
</reference>
<comment type="caution">
    <text evidence="2">The sequence shown here is derived from an EMBL/GenBank/DDBJ whole genome shotgun (WGS) entry which is preliminary data.</text>
</comment>
<name>A0ABS8PS42_9BACT</name>
<keyword evidence="1" id="KW-0732">Signal</keyword>
<proteinExistence type="predicted"/>
<feature type="signal peptide" evidence="1">
    <location>
        <begin position="1"/>
        <end position="23"/>
    </location>
</feature>
<protein>
    <recommendedName>
        <fullName evidence="4">DUF4249 domain-containing protein</fullName>
    </recommendedName>
</protein>
<sequence>MKKNTLIYFLIMLLLAASCKKHVVEYDTVPVPENTAEFQLHYFVPVTSGAANDINRVEVNSKLVANDKSPLTTYNAIPSGAVGRFYTTAVGTTNIKLYKGGTQLVYDQNCNLQAGKQNIFVYDFSKPPIVFSNGFPYPKIVTDTTGSTAWIKFYNFLFETSGVPTDLKLQYQYQYTKNIITKEKSDWINVGKPVAFGEATGWEPVTVIKEVQISSSSARIDYRIRLINGSGADVGALQVRNSAGNFVDYADWWNASVGRAYHHVFAGMRAATPVSAVRVFTAL</sequence>
<evidence type="ECO:0008006" key="4">
    <source>
        <dbReference type="Google" id="ProtNLM"/>
    </source>
</evidence>
<gene>
    <name evidence="2" type="ORF">LQ567_10210</name>
</gene>
<keyword evidence="3" id="KW-1185">Reference proteome</keyword>